<dbReference type="PANTHER" id="PTHR11671">
    <property type="entry name" value="V-TYPE ATP SYNTHASE SUBUNIT D"/>
    <property type="match status" value="1"/>
</dbReference>
<keyword evidence="3 4" id="KW-0406">Ion transport</keyword>
<keyword evidence="4" id="KW-0066">ATP synthesis</keyword>
<dbReference type="Pfam" id="PF01813">
    <property type="entry name" value="ATP-synt_D"/>
    <property type="match status" value="1"/>
</dbReference>
<dbReference type="Proteomes" id="UP000231379">
    <property type="component" value="Unassembled WGS sequence"/>
</dbReference>
<sequence>MATTFIKVNPTRINLLRLKRELKTAKRGHKLLKDKRDGLMREFMGRVREVKELRARLNPELIRAFTAYASASAIMNPTKLGNAFRAKRGAGGVETSVRNVMSVSLPSFRVKDTNGEHSFPYGYLESYGNLDAAILRLRSLYTDLVRLAELESAVERLAREIEQTRRRASALEHFRIPALQNTIKAITLRLDEQARDALVSTMRVKANIINQENHIKAYA</sequence>
<feature type="coiled-coil region" evidence="5">
    <location>
        <begin position="147"/>
        <end position="174"/>
    </location>
</feature>
<dbReference type="GO" id="GO:0005524">
    <property type="term" value="F:ATP binding"/>
    <property type="evidence" value="ECO:0007669"/>
    <property type="project" value="UniProtKB-UniRule"/>
</dbReference>
<dbReference type="AlphaFoldDB" id="A0A2H0UAQ1"/>
<comment type="caution">
    <text evidence="6">The sequence shown here is derived from an EMBL/GenBank/DDBJ whole genome shotgun (WGS) entry which is preliminary data.</text>
</comment>
<dbReference type="Gene3D" id="1.10.287.3240">
    <property type="match status" value="1"/>
</dbReference>
<keyword evidence="2 4" id="KW-0813">Transport</keyword>
<keyword evidence="5" id="KW-0175">Coiled coil</keyword>
<organism evidence="6 7">
    <name type="scientific">Candidatus Kaiserbacteria bacterium CG10_big_fil_rev_8_21_14_0_10_59_10</name>
    <dbReference type="NCBI Taxonomy" id="1974612"/>
    <lineage>
        <taxon>Bacteria</taxon>
        <taxon>Candidatus Kaiseribacteriota</taxon>
    </lineage>
</organism>
<keyword evidence="4" id="KW-0375">Hydrogen ion transport</keyword>
<dbReference type="GO" id="GO:0042777">
    <property type="term" value="P:proton motive force-driven plasma membrane ATP synthesis"/>
    <property type="evidence" value="ECO:0007669"/>
    <property type="project" value="UniProtKB-UniRule"/>
</dbReference>
<evidence type="ECO:0000313" key="7">
    <source>
        <dbReference type="Proteomes" id="UP000231379"/>
    </source>
</evidence>
<evidence type="ECO:0000256" key="4">
    <source>
        <dbReference type="HAMAP-Rule" id="MF_00271"/>
    </source>
</evidence>
<comment type="function">
    <text evidence="4">Produces ATP from ADP in the presence of a proton gradient across the membrane.</text>
</comment>
<evidence type="ECO:0000313" key="6">
    <source>
        <dbReference type="EMBL" id="PIR82855.1"/>
    </source>
</evidence>
<protein>
    <recommendedName>
        <fullName evidence="4">V-type ATP synthase subunit D</fullName>
    </recommendedName>
    <alternativeName>
        <fullName evidence="4">V-ATPase subunit D</fullName>
    </alternativeName>
</protein>
<gene>
    <name evidence="4" type="primary">atpD</name>
    <name evidence="6" type="ORF">COU20_00125</name>
</gene>
<comment type="similarity">
    <text evidence="1 4">Belongs to the V-ATPase D subunit family.</text>
</comment>
<dbReference type="GO" id="GO:0046961">
    <property type="term" value="F:proton-transporting ATPase activity, rotational mechanism"/>
    <property type="evidence" value="ECO:0007669"/>
    <property type="project" value="InterPro"/>
</dbReference>
<dbReference type="InterPro" id="IPR002699">
    <property type="entry name" value="V_ATPase_D"/>
</dbReference>
<name>A0A2H0UAQ1_9BACT</name>
<evidence type="ECO:0000256" key="2">
    <source>
        <dbReference type="ARBA" id="ARBA00022448"/>
    </source>
</evidence>
<dbReference type="EMBL" id="PFBM01000003">
    <property type="protein sequence ID" value="PIR82855.1"/>
    <property type="molecule type" value="Genomic_DNA"/>
</dbReference>
<proteinExistence type="inferred from homology"/>
<dbReference type="GO" id="GO:0046933">
    <property type="term" value="F:proton-transporting ATP synthase activity, rotational mechanism"/>
    <property type="evidence" value="ECO:0007669"/>
    <property type="project" value="UniProtKB-UniRule"/>
</dbReference>
<dbReference type="HAMAP" id="MF_00271">
    <property type="entry name" value="ATP_synth_D_arch"/>
    <property type="match status" value="1"/>
</dbReference>
<evidence type="ECO:0000256" key="5">
    <source>
        <dbReference type="SAM" id="Coils"/>
    </source>
</evidence>
<evidence type="ECO:0000256" key="1">
    <source>
        <dbReference type="ARBA" id="ARBA00005850"/>
    </source>
</evidence>
<reference evidence="7" key="1">
    <citation type="submission" date="2017-09" db="EMBL/GenBank/DDBJ databases">
        <title>Depth-based differentiation of microbial function through sediment-hosted aquifers and enrichment of novel symbionts in the deep terrestrial subsurface.</title>
        <authorList>
            <person name="Probst A.J."/>
            <person name="Ladd B."/>
            <person name="Jarett J.K."/>
            <person name="Geller-Mcgrath D.E."/>
            <person name="Sieber C.M.K."/>
            <person name="Emerson J.B."/>
            <person name="Anantharaman K."/>
            <person name="Thomas B.C."/>
            <person name="Malmstrom R."/>
            <person name="Stieglmeier M."/>
            <person name="Klingl A."/>
            <person name="Woyke T."/>
            <person name="Ryan C.M."/>
            <person name="Banfield J.F."/>
        </authorList>
    </citation>
    <scope>NUCLEOTIDE SEQUENCE [LARGE SCALE GENOMIC DNA]</scope>
</reference>
<dbReference type="NCBIfam" id="TIGR00309">
    <property type="entry name" value="V_ATPase_subD"/>
    <property type="match status" value="1"/>
</dbReference>
<evidence type="ECO:0000256" key="3">
    <source>
        <dbReference type="ARBA" id="ARBA00023065"/>
    </source>
</evidence>
<accession>A0A2H0UAQ1</accession>